<keyword evidence="5 6" id="KW-0472">Membrane</keyword>
<feature type="transmembrane region" description="Helical" evidence="6">
    <location>
        <begin position="48"/>
        <end position="69"/>
    </location>
</feature>
<feature type="transmembrane region" description="Helical" evidence="6">
    <location>
        <begin position="233"/>
        <end position="251"/>
    </location>
</feature>
<evidence type="ECO:0000256" key="6">
    <source>
        <dbReference type="SAM" id="Phobius"/>
    </source>
</evidence>
<dbReference type="Pfam" id="PF01943">
    <property type="entry name" value="Polysacc_synt"/>
    <property type="match status" value="1"/>
</dbReference>
<feature type="transmembrane region" description="Helical" evidence="6">
    <location>
        <begin position="404"/>
        <end position="428"/>
    </location>
</feature>
<gene>
    <name evidence="7" type="ORF">SY85_20630</name>
</gene>
<evidence type="ECO:0000256" key="4">
    <source>
        <dbReference type="ARBA" id="ARBA00022989"/>
    </source>
</evidence>
<feature type="transmembrane region" description="Helical" evidence="6">
    <location>
        <begin position="190"/>
        <end position="212"/>
    </location>
</feature>
<evidence type="ECO:0000313" key="8">
    <source>
        <dbReference type="Proteomes" id="UP000077177"/>
    </source>
</evidence>
<dbReference type="InterPro" id="IPR050833">
    <property type="entry name" value="Poly_Biosynth_Transport"/>
</dbReference>
<dbReference type="Proteomes" id="UP000077177">
    <property type="component" value="Chromosome"/>
</dbReference>
<evidence type="ECO:0000256" key="2">
    <source>
        <dbReference type="ARBA" id="ARBA00022475"/>
    </source>
</evidence>
<dbReference type="PATRIC" id="fig|1492898.3.peg.4484"/>
<feature type="transmembrane region" description="Helical" evidence="6">
    <location>
        <begin position="81"/>
        <end position="107"/>
    </location>
</feature>
<dbReference type="GO" id="GO:0005886">
    <property type="term" value="C:plasma membrane"/>
    <property type="evidence" value="ECO:0007669"/>
    <property type="project" value="UniProtKB-SubCell"/>
</dbReference>
<keyword evidence="2" id="KW-1003">Cell membrane</keyword>
<dbReference type="EMBL" id="CP011390">
    <property type="protein sequence ID" value="ANE52527.1"/>
    <property type="molecule type" value="Genomic_DNA"/>
</dbReference>
<reference evidence="8" key="1">
    <citation type="submission" date="2015-01" db="EMBL/GenBank/DDBJ databases">
        <title>Flavisolibacter sp./LCS9/ whole genome sequencing.</title>
        <authorList>
            <person name="Kim M.K."/>
            <person name="Srinivasan S."/>
            <person name="Lee J.-J."/>
        </authorList>
    </citation>
    <scope>NUCLEOTIDE SEQUENCE [LARGE SCALE GENOMIC DNA]</scope>
    <source>
        <strain evidence="8">LCS9</strain>
    </source>
</reference>
<name>A0A172U0K8_9BACT</name>
<dbReference type="RefSeq" id="WP_066407170.1">
    <property type="nucleotide sequence ID" value="NZ_CP011390.1"/>
</dbReference>
<feature type="transmembrane region" description="Helical" evidence="6">
    <location>
        <begin position="271"/>
        <end position="291"/>
    </location>
</feature>
<keyword evidence="4 6" id="KW-1133">Transmembrane helix</keyword>
<evidence type="ECO:0000256" key="3">
    <source>
        <dbReference type="ARBA" id="ARBA00022692"/>
    </source>
</evidence>
<feature type="transmembrane region" description="Helical" evidence="6">
    <location>
        <begin position="440"/>
        <end position="459"/>
    </location>
</feature>
<dbReference type="PANTHER" id="PTHR30250">
    <property type="entry name" value="PST FAMILY PREDICTED COLANIC ACID TRANSPORTER"/>
    <property type="match status" value="1"/>
</dbReference>
<feature type="transmembrane region" description="Helical" evidence="6">
    <location>
        <begin position="380"/>
        <end position="398"/>
    </location>
</feature>
<reference evidence="7 8" key="2">
    <citation type="journal article" date="2016" name="Int. J. Syst. Evol. Microbiol.">
        <title>Flavisolibacter tropicus sp. nov., isolated from tropical soil.</title>
        <authorList>
            <person name="Lee J.J."/>
            <person name="Kang M.S."/>
            <person name="Kim G.S."/>
            <person name="Lee C.S."/>
            <person name="Lim S."/>
            <person name="Lee J."/>
            <person name="Roh S.H."/>
            <person name="Kang H."/>
            <person name="Ha J.M."/>
            <person name="Bae S."/>
            <person name="Jung H.Y."/>
            <person name="Kim M.K."/>
        </authorList>
    </citation>
    <scope>NUCLEOTIDE SEQUENCE [LARGE SCALE GENOMIC DNA]</scope>
    <source>
        <strain evidence="7 8">LCS9</strain>
    </source>
</reference>
<feature type="transmembrane region" description="Helical" evidence="6">
    <location>
        <begin position="119"/>
        <end position="138"/>
    </location>
</feature>
<organism evidence="7 8">
    <name type="scientific">Flavisolibacter tropicus</name>
    <dbReference type="NCBI Taxonomy" id="1492898"/>
    <lineage>
        <taxon>Bacteria</taxon>
        <taxon>Pseudomonadati</taxon>
        <taxon>Bacteroidota</taxon>
        <taxon>Chitinophagia</taxon>
        <taxon>Chitinophagales</taxon>
        <taxon>Chitinophagaceae</taxon>
        <taxon>Flavisolibacter</taxon>
    </lineage>
</organism>
<evidence type="ECO:0000256" key="5">
    <source>
        <dbReference type="ARBA" id="ARBA00023136"/>
    </source>
</evidence>
<dbReference type="STRING" id="1492898.SY85_20630"/>
<accession>A0A172U0K8</accession>
<proteinExistence type="predicted"/>
<dbReference type="InterPro" id="IPR002797">
    <property type="entry name" value="Polysacc_synth"/>
</dbReference>
<feature type="transmembrane region" description="Helical" evidence="6">
    <location>
        <begin position="150"/>
        <end position="170"/>
    </location>
</feature>
<keyword evidence="3 6" id="KW-0812">Transmembrane</keyword>
<feature type="transmembrane region" description="Helical" evidence="6">
    <location>
        <begin position="318"/>
        <end position="341"/>
    </location>
</feature>
<comment type="subcellular location">
    <subcellularLocation>
        <location evidence="1">Cell membrane</location>
        <topology evidence="1">Multi-pass membrane protein</topology>
    </subcellularLocation>
</comment>
<feature type="transmembrane region" description="Helical" evidence="6">
    <location>
        <begin position="465"/>
        <end position="483"/>
    </location>
</feature>
<keyword evidence="8" id="KW-1185">Reference proteome</keyword>
<dbReference type="OrthoDB" id="9814608at2"/>
<feature type="transmembrane region" description="Helical" evidence="6">
    <location>
        <begin position="12"/>
        <end position="28"/>
    </location>
</feature>
<sequence>MSGIKKLAGQTLWYGGSSIAARFINYLLTPLLTYSAVISKADYGKIGLIYSALPVLNVLFTYGLETAYFRFSAKAENRSTIFSTAFLSIAISTLFFSLILYTFPGILGGITGLTDLPQLIKLSVLIISFDTLSTIPFARLRQEERPRMYALVKISGILINILVTWFFISYCPSHFDPQNPNWLTLIYNPYINPVTYVLVANLLQAIITLLMLSREIAQVRLKIDGRLWREMMVYAMPLLIVGFGGVINETFDRLMLRWWLPGSEIYRESQVGIYNACYKLSILITLFIQAFRMSAEPFFFKQAQGEKPQRTYARVMKFFVIVISVMFLLVSLFLNVWQYMIGASYRVGLKVVPILLLANMFLGIYYNLSIWYKLSNRTMAGAWITLLGAAVTTVINYFFIPHYGYMACAWATFLCYGTMMVVSYIWGQKAYPVPYAWRKLVAYILISVGFFGLYTLFQGFIDNVWVNRVIALILLSLYTLFILRVERKEFARLPVIGKYL</sequence>
<evidence type="ECO:0000313" key="7">
    <source>
        <dbReference type="EMBL" id="ANE52527.1"/>
    </source>
</evidence>
<dbReference type="KEGG" id="fla:SY85_20630"/>
<dbReference type="PANTHER" id="PTHR30250:SF11">
    <property type="entry name" value="O-ANTIGEN TRANSPORTER-RELATED"/>
    <property type="match status" value="1"/>
</dbReference>
<protein>
    <submittedName>
        <fullName evidence="7">Polysaccharide biosynthesis protein</fullName>
    </submittedName>
</protein>
<evidence type="ECO:0000256" key="1">
    <source>
        <dbReference type="ARBA" id="ARBA00004651"/>
    </source>
</evidence>
<dbReference type="AlphaFoldDB" id="A0A172U0K8"/>
<feature type="transmembrane region" description="Helical" evidence="6">
    <location>
        <begin position="347"/>
        <end position="368"/>
    </location>
</feature>